<dbReference type="HOGENOM" id="CLU_2002298_0_0_5"/>
<dbReference type="RefSeq" id="WP_020042886.1">
    <property type="nucleotide sequence ID" value="NZ_KE557281.1"/>
</dbReference>
<evidence type="ECO:0000313" key="1">
    <source>
        <dbReference type="EMBL" id="EPX78102.1"/>
    </source>
</evidence>
<accession>S9QDY7</accession>
<reference evidence="2" key="1">
    <citation type="journal article" date="2014" name="Stand. Genomic Sci.">
        <title>Genome sequence of the exopolysaccharide-producing Salipiger mucosus type strain (DSM 16094(T)), a moderately halophilic member of the Roseobacter clade.</title>
        <authorList>
            <person name="Riedel T."/>
            <person name="Spring S."/>
            <person name="Fiebig A."/>
            <person name="Petersen J."/>
            <person name="Kyrpides N.C."/>
            <person name="Goker M."/>
            <person name="Klenk H.P."/>
        </authorList>
    </citation>
    <scope>NUCLEOTIDE SEQUENCE [LARGE SCALE GENOMIC DNA]</scope>
    <source>
        <strain evidence="2">DSM 16094</strain>
    </source>
</reference>
<gene>
    <name evidence="1" type="ORF">Salmuc_03451</name>
</gene>
<keyword evidence="2" id="KW-1185">Reference proteome</keyword>
<proteinExistence type="predicted"/>
<dbReference type="EMBL" id="APVH01000042">
    <property type="protein sequence ID" value="EPX78102.1"/>
    <property type="molecule type" value="Genomic_DNA"/>
</dbReference>
<organism evidence="1 2">
    <name type="scientific">Salipiger mucosus DSM 16094</name>
    <dbReference type="NCBI Taxonomy" id="1123237"/>
    <lineage>
        <taxon>Bacteria</taxon>
        <taxon>Pseudomonadati</taxon>
        <taxon>Pseudomonadota</taxon>
        <taxon>Alphaproteobacteria</taxon>
        <taxon>Rhodobacterales</taxon>
        <taxon>Roseobacteraceae</taxon>
        <taxon>Salipiger</taxon>
    </lineage>
</organism>
<evidence type="ECO:0000313" key="2">
    <source>
        <dbReference type="Proteomes" id="UP000015347"/>
    </source>
</evidence>
<dbReference type="AlphaFoldDB" id="S9QDY7"/>
<comment type="caution">
    <text evidence="1">The sequence shown here is derived from an EMBL/GenBank/DDBJ whole genome shotgun (WGS) entry which is preliminary data.</text>
</comment>
<dbReference type="Proteomes" id="UP000015347">
    <property type="component" value="Unassembled WGS sequence"/>
</dbReference>
<protein>
    <submittedName>
        <fullName evidence="1">Uncharacterized protein</fullName>
    </submittedName>
</protein>
<sequence length="124" mass="14286">MQVNLHQTIMEAPMSVEGVENVYVKGGMLCLMKKAANGNRETAKYPLAHIAKYETWMRREEVEFQDERTTAVVHLVSHSEPEIFRSHVAPEATAFLYRVFTEDGDDEVKVTSFPLINIFRVKER</sequence>
<name>S9QDY7_9RHOB</name>